<organism evidence="2 3">
    <name type="scientific">Ataeniobius toweri</name>
    <dbReference type="NCBI Taxonomy" id="208326"/>
    <lineage>
        <taxon>Eukaryota</taxon>
        <taxon>Metazoa</taxon>
        <taxon>Chordata</taxon>
        <taxon>Craniata</taxon>
        <taxon>Vertebrata</taxon>
        <taxon>Euteleostomi</taxon>
        <taxon>Actinopterygii</taxon>
        <taxon>Neopterygii</taxon>
        <taxon>Teleostei</taxon>
        <taxon>Neoteleostei</taxon>
        <taxon>Acanthomorphata</taxon>
        <taxon>Ovalentaria</taxon>
        <taxon>Atherinomorphae</taxon>
        <taxon>Cyprinodontiformes</taxon>
        <taxon>Goodeidae</taxon>
        <taxon>Ataeniobius</taxon>
    </lineage>
</organism>
<name>A0ABU7CI62_9TELE</name>
<evidence type="ECO:0000256" key="1">
    <source>
        <dbReference type="SAM" id="Phobius"/>
    </source>
</evidence>
<gene>
    <name evidence="2" type="ORF">ATANTOWER_023389</name>
</gene>
<protein>
    <recommendedName>
        <fullName evidence="4">Secreted protein</fullName>
    </recommendedName>
</protein>
<accession>A0ABU7CI62</accession>
<evidence type="ECO:0008006" key="4">
    <source>
        <dbReference type="Google" id="ProtNLM"/>
    </source>
</evidence>
<keyword evidence="1" id="KW-0472">Membrane</keyword>
<dbReference type="Proteomes" id="UP001345963">
    <property type="component" value="Unassembled WGS sequence"/>
</dbReference>
<feature type="transmembrane region" description="Helical" evidence="1">
    <location>
        <begin position="20"/>
        <end position="40"/>
    </location>
</feature>
<sequence length="120" mass="13087">MSFQPPAILNHLLSLFAPQSASLLFFPFLCDFLFCCFYFASFCFASFSRFPHPLCLFPPVAADNLAAHFIDLCLSISRSVTHAARSGACCFNSLMMEITVGAQPETQAHSHCKQTAPGSG</sequence>
<keyword evidence="1" id="KW-1133">Transmembrane helix</keyword>
<evidence type="ECO:0000313" key="2">
    <source>
        <dbReference type="EMBL" id="MED6262652.1"/>
    </source>
</evidence>
<reference evidence="2 3" key="1">
    <citation type="submission" date="2021-07" db="EMBL/GenBank/DDBJ databases">
        <authorList>
            <person name="Palmer J.M."/>
        </authorList>
    </citation>
    <scope>NUCLEOTIDE SEQUENCE [LARGE SCALE GENOMIC DNA]</scope>
    <source>
        <strain evidence="2 3">AT_MEX2019</strain>
        <tissue evidence="2">Muscle</tissue>
    </source>
</reference>
<proteinExistence type="predicted"/>
<dbReference type="EMBL" id="JAHUTI010093707">
    <property type="protein sequence ID" value="MED6262652.1"/>
    <property type="molecule type" value="Genomic_DNA"/>
</dbReference>
<keyword evidence="1" id="KW-0812">Transmembrane</keyword>
<evidence type="ECO:0000313" key="3">
    <source>
        <dbReference type="Proteomes" id="UP001345963"/>
    </source>
</evidence>
<comment type="caution">
    <text evidence="2">The sequence shown here is derived from an EMBL/GenBank/DDBJ whole genome shotgun (WGS) entry which is preliminary data.</text>
</comment>
<keyword evidence="3" id="KW-1185">Reference proteome</keyword>